<proteinExistence type="predicted"/>
<dbReference type="EMBL" id="CP001821">
    <property type="protein sequence ID" value="ACZ30600.1"/>
    <property type="molecule type" value="Genomic_DNA"/>
</dbReference>
<accession>D1BSA8</accession>
<dbReference type="Proteomes" id="UP000002255">
    <property type="component" value="Chromosome"/>
</dbReference>
<name>D1BSA8_XYLCX</name>
<dbReference type="InterPro" id="IPR029063">
    <property type="entry name" value="SAM-dependent_MTases_sf"/>
</dbReference>
<reference evidence="3" key="1">
    <citation type="submission" date="2009-11" db="EMBL/GenBank/DDBJ databases">
        <title>The complete chromosome of Xylanimonas cellulosilytica DSM 15894.</title>
        <authorList>
            <consortium name="US DOE Joint Genome Institute (JGI-PGF)"/>
            <person name="Lucas S."/>
            <person name="Copeland A."/>
            <person name="Lapidus A."/>
            <person name="Glavina del Rio T."/>
            <person name="Dalin E."/>
            <person name="Tice H."/>
            <person name="Bruce D."/>
            <person name="Goodwin L."/>
            <person name="Pitluck S."/>
            <person name="Kyrpides N."/>
            <person name="Mavromatis K."/>
            <person name="Ivanova N."/>
            <person name="Mikhailova N."/>
            <person name="Foster B."/>
            <person name="Clum A."/>
            <person name="Brettin T."/>
            <person name="Detter J.C."/>
            <person name="Han C."/>
            <person name="Larimer F."/>
            <person name="Land M."/>
            <person name="Hauser L."/>
            <person name="Markowitz V."/>
            <person name="Cheng J.F."/>
            <person name="Hugenholtz P."/>
            <person name="Woyke T."/>
            <person name="Wu D."/>
            <person name="Gehrich-Schroeter G."/>
            <person name="Schneider S."/>
            <person name="Pukall S.R."/>
            <person name="Klenk H.P."/>
            <person name="Eisen J.A."/>
        </authorList>
    </citation>
    <scope>NUCLEOTIDE SEQUENCE [LARGE SCALE GENOMIC DNA]</scope>
    <source>
        <strain evidence="3">DSM 15894 / CECT 5975 / LMG 20990 / XIL07</strain>
    </source>
</reference>
<keyword evidence="3" id="KW-1185">Reference proteome</keyword>
<dbReference type="HOGENOM" id="CLU_818739_0_0_11"/>
<evidence type="ECO:0000256" key="1">
    <source>
        <dbReference type="SAM" id="MobiDB-lite"/>
    </source>
</evidence>
<dbReference type="eggNOG" id="COG0827">
    <property type="taxonomic scope" value="Bacteria"/>
</dbReference>
<reference evidence="2 3" key="2">
    <citation type="journal article" date="2010" name="Stand. Genomic Sci.">
        <title>Complete genome sequence of Xylanimonas cellulosilytica type strain (XIL07).</title>
        <authorList>
            <person name="Foster B."/>
            <person name="Pukall R."/>
            <person name="Abt B."/>
            <person name="Nolan M."/>
            <person name="Glavina Del Rio T."/>
            <person name="Chen F."/>
            <person name="Lucas S."/>
            <person name="Tice H."/>
            <person name="Pitluck S."/>
            <person name="Cheng J.-F."/>
            <person name="Chertkov O."/>
            <person name="Brettin T."/>
            <person name="Han C."/>
            <person name="Detter J.C."/>
            <person name="Bruce D."/>
            <person name="Goodwin L."/>
            <person name="Ivanova N."/>
            <person name="Mavromatis K."/>
            <person name="Pati A."/>
            <person name="Mikhailova N."/>
            <person name="Chen A."/>
            <person name="Palaniappan K."/>
            <person name="Land M."/>
            <person name="Hauser L."/>
            <person name="Chang Y.-J."/>
            <person name="Jeffries C.D."/>
            <person name="Chain P."/>
            <person name="Rohde M."/>
            <person name="Goeker M."/>
            <person name="Bristow J."/>
            <person name="Eisen J.A."/>
            <person name="Markowitz V."/>
            <person name="Hugenholtz P."/>
            <person name="Kyrpides N.C."/>
            <person name="Klenk H.-P."/>
            <person name="Lapidus A."/>
        </authorList>
    </citation>
    <scope>NUCLEOTIDE SEQUENCE [LARGE SCALE GENOMIC DNA]</scope>
    <source>
        <strain evidence="3">DSM 15894 / CECT 5975 / LMG 20990 / XIL07</strain>
    </source>
</reference>
<sequence>MDYPDAAMHRTADLTALADHMSNSAHESYRLLRGPLWQALRTLGFTGGDVLVQGDGAPTMLNLPDAPERAIDFITARLTNRENASDASDAPGLKGGFGDYDLVIATMPWLDVQLRGIGRHELRTDLHVAKTLAAIKLTKPGGLVAILANHSLMDRAPTEARAAIGREASFLGAVRFPAGVLRAQAGTDDIVDLVLLSKPASGVPDGSVRFTRSVQVTVDRFITTINQYFDDHPEHMLGSICPEVQIWNTSDFTIQGADRGAMLTEYRQALLGIVGHAIVAGIVPRPAELDPATKPPGGWVISGARRYLPDALKDAGIPEGSRFLDRPPEPPARPEPPSIDL</sequence>
<feature type="compositionally biased region" description="Pro residues" evidence="1">
    <location>
        <begin position="329"/>
        <end position="341"/>
    </location>
</feature>
<dbReference type="OrthoDB" id="9814088at2"/>
<gene>
    <name evidence="2" type="ordered locus">Xcel_1570</name>
</gene>
<organism evidence="2 3">
    <name type="scientific">Xylanimonas cellulosilytica (strain DSM 15894 / JCM 12276 / CECT 5975 / KCTC 9989 / LMG 20990 / NBRC 107835 / XIL07)</name>
    <dbReference type="NCBI Taxonomy" id="446471"/>
    <lineage>
        <taxon>Bacteria</taxon>
        <taxon>Bacillati</taxon>
        <taxon>Actinomycetota</taxon>
        <taxon>Actinomycetes</taxon>
        <taxon>Micrococcales</taxon>
        <taxon>Promicromonosporaceae</taxon>
        <taxon>Xylanimonas</taxon>
    </lineage>
</organism>
<dbReference type="RefSeq" id="WP_012878342.1">
    <property type="nucleotide sequence ID" value="NC_013530.1"/>
</dbReference>
<dbReference type="KEGG" id="xce:Xcel_1570"/>
<evidence type="ECO:0000313" key="2">
    <source>
        <dbReference type="EMBL" id="ACZ30600.1"/>
    </source>
</evidence>
<dbReference type="AlphaFoldDB" id="D1BSA8"/>
<dbReference type="SUPFAM" id="SSF53335">
    <property type="entry name" value="S-adenosyl-L-methionine-dependent methyltransferases"/>
    <property type="match status" value="1"/>
</dbReference>
<protein>
    <submittedName>
        <fullName evidence="2">Uncharacterized protein</fullName>
    </submittedName>
</protein>
<feature type="region of interest" description="Disordered" evidence="1">
    <location>
        <begin position="314"/>
        <end position="341"/>
    </location>
</feature>
<evidence type="ECO:0000313" key="3">
    <source>
        <dbReference type="Proteomes" id="UP000002255"/>
    </source>
</evidence>
<dbReference type="STRING" id="446471.Xcel_1570"/>